<dbReference type="PANTHER" id="PTHR42983">
    <property type="entry name" value="DINITROGENASE IRON-MOLYBDENUM COFACTOR PROTEIN-RELATED"/>
    <property type="match status" value="1"/>
</dbReference>
<proteinExistence type="predicted"/>
<dbReference type="CDD" id="cd00851">
    <property type="entry name" value="MTH1175"/>
    <property type="match status" value="1"/>
</dbReference>
<accession>A0A485LXN9</accession>
<dbReference type="SUPFAM" id="SSF53146">
    <property type="entry name" value="Nitrogenase accessory factor-like"/>
    <property type="match status" value="1"/>
</dbReference>
<evidence type="ECO:0000259" key="1">
    <source>
        <dbReference type="Pfam" id="PF02579"/>
    </source>
</evidence>
<dbReference type="PANTHER" id="PTHR42983:SF1">
    <property type="entry name" value="IRON-MOLYBDENUM PROTEIN"/>
    <property type="match status" value="1"/>
</dbReference>
<dbReference type="InterPro" id="IPR036105">
    <property type="entry name" value="DiNase_FeMo-co_biosyn_sf"/>
</dbReference>
<dbReference type="Gene3D" id="3.30.420.130">
    <property type="entry name" value="Dinitrogenase iron-molybdenum cofactor biosynthesis domain"/>
    <property type="match status" value="1"/>
</dbReference>
<evidence type="ECO:0000313" key="2">
    <source>
        <dbReference type="EMBL" id="VFU13266.1"/>
    </source>
</evidence>
<reference evidence="2" key="1">
    <citation type="submission" date="2019-03" db="EMBL/GenBank/DDBJ databases">
        <authorList>
            <person name="Hao L."/>
        </authorList>
    </citation>
    <scope>NUCLEOTIDE SEQUENCE</scope>
</reference>
<dbReference type="InterPro" id="IPR003731">
    <property type="entry name" value="Di-Nase_FeMo-co_biosynth"/>
</dbReference>
<organism evidence="2">
    <name type="scientific">anaerobic digester metagenome</name>
    <dbReference type="NCBI Taxonomy" id="1263854"/>
    <lineage>
        <taxon>unclassified sequences</taxon>
        <taxon>metagenomes</taxon>
        <taxon>ecological metagenomes</taxon>
    </lineage>
</organism>
<dbReference type="InterPro" id="IPR033913">
    <property type="entry name" value="MTH1175_dom"/>
</dbReference>
<dbReference type="Pfam" id="PF02579">
    <property type="entry name" value="Nitro_FeMo-Co"/>
    <property type="match status" value="1"/>
</dbReference>
<gene>
    <name evidence="2" type="ORF">SCFA_2100003</name>
</gene>
<feature type="domain" description="Dinitrogenase iron-molybdenum cofactor biosynthesis" evidence="1">
    <location>
        <begin position="9"/>
        <end position="98"/>
    </location>
</feature>
<dbReference type="AlphaFoldDB" id="A0A485LXN9"/>
<dbReference type="EMBL" id="CAADRN010000125">
    <property type="protein sequence ID" value="VFU13266.1"/>
    <property type="molecule type" value="Genomic_DNA"/>
</dbReference>
<sequence length="113" mass="12218">MKIAMPIAGDKLCLHFGHCEKFYFFDVDEQTREISSVETMVPPPHEPGLLPRLLHEKGVNLVLAGGMGARAQQLFAQKGIRVVTGADPGASPEDIVKMHLAGTLKTGSNPCDH</sequence>
<protein>
    <submittedName>
        <fullName evidence="2">Dinitrogenase iron-molybdenum cofactor</fullName>
    </submittedName>
</protein>
<name>A0A485LXN9_9ZZZZ</name>